<organism evidence="5 6">
    <name type="scientific">Filobasidium floriforme</name>
    <dbReference type="NCBI Taxonomy" id="5210"/>
    <lineage>
        <taxon>Eukaryota</taxon>
        <taxon>Fungi</taxon>
        <taxon>Dikarya</taxon>
        <taxon>Basidiomycota</taxon>
        <taxon>Agaricomycotina</taxon>
        <taxon>Tremellomycetes</taxon>
        <taxon>Filobasidiales</taxon>
        <taxon>Filobasidiaceae</taxon>
        <taxon>Filobasidium</taxon>
    </lineage>
</organism>
<accession>A0A8K0JQK6</accession>
<dbReference type="EMBL" id="JABELV010000015">
    <property type="protein sequence ID" value="KAG7570928.1"/>
    <property type="molecule type" value="Genomic_DNA"/>
</dbReference>
<evidence type="ECO:0000259" key="4">
    <source>
        <dbReference type="PROSITE" id="PS51733"/>
    </source>
</evidence>
<feature type="domain" description="BPL/LPL catalytic" evidence="4">
    <location>
        <begin position="244"/>
        <end position="464"/>
    </location>
</feature>
<dbReference type="Proteomes" id="UP000812966">
    <property type="component" value="Unassembled WGS sequence"/>
</dbReference>
<dbReference type="CDD" id="cd16442">
    <property type="entry name" value="BPL"/>
    <property type="match status" value="1"/>
</dbReference>
<evidence type="ECO:0000313" key="5">
    <source>
        <dbReference type="EMBL" id="KAG7570928.1"/>
    </source>
</evidence>
<dbReference type="AlphaFoldDB" id="A0A8K0JQK6"/>
<gene>
    <name evidence="5" type="ORF">FFLO_01126</name>
</gene>
<evidence type="ECO:0000256" key="2">
    <source>
        <dbReference type="ARBA" id="ARBA00022598"/>
    </source>
</evidence>
<evidence type="ECO:0000313" key="6">
    <source>
        <dbReference type="Proteomes" id="UP000812966"/>
    </source>
</evidence>
<reference evidence="5" key="1">
    <citation type="submission" date="2020-04" db="EMBL/GenBank/DDBJ databases">
        <title>Analysis of mating type loci in Filobasidium floriforme.</title>
        <authorList>
            <person name="Nowrousian M."/>
        </authorList>
    </citation>
    <scope>NUCLEOTIDE SEQUENCE</scope>
    <source>
        <strain evidence="5">CBS 6242</strain>
    </source>
</reference>
<dbReference type="PANTHER" id="PTHR12835">
    <property type="entry name" value="BIOTIN PROTEIN LIGASE"/>
    <property type="match status" value="1"/>
</dbReference>
<evidence type="ECO:0000256" key="1">
    <source>
        <dbReference type="ARBA" id="ARBA00009934"/>
    </source>
</evidence>
<proteinExistence type="inferred from homology"/>
<dbReference type="Pfam" id="PF03099">
    <property type="entry name" value="BPL_LplA_LipB"/>
    <property type="match status" value="1"/>
</dbReference>
<dbReference type="PROSITE" id="PS51733">
    <property type="entry name" value="BPL_LPL_CATALYTIC"/>
    <property type="match status" value="1"/>
</dbReference>
<dbReference type="InterPro" id="IPR045864">
    <property type="entry name" value="aa-tRNA-synth_II/BPL/LPL"/>
</dbReference>
<comment type="similarity">
    <text evidence="1">Belongs to the biotin--protein ligase family.</text>
</comment>
<keyword evidence="6" id="KW-1185">Reference proteome</keyword>
<protein>
    <recommendedName>
        <fullName evidence="4">BPL/LPL catalytic domain-containing protein</fullName>
    </recommendedName>
</protein>
<sequence length="568" mass="61856">MTFPVARSPEKSKTRPSQATLAPDGDASQKGDLLVLEHTANDRISAVGWRTKLCKYAAWASDSAAIASASDNKAAAQIKTTLAFFGIQPLAAVNTSQSHWKGVDPTLLKPTQPLPVFILSHPKLASNLPLLIVGSPEIDANSTQAPLILQDKQVTVKILRDTEDTFNLIDIASMGVDVPGYMAAQRSIEAIEEEENKRRAVPLLLGSHETWRPDWTPLFDFGRYWSELDVTARKQGLGRKRMPAADPESLGSWSLGDVIQYGEAVGSTQTMLDRNPIMLYGLPVPFVSMASFQLAGRGRGKNQWLSPAGCLQFSILLKLPRGFPSNKVVFAQYIAALAICQGLDDDGKLGVRIKWPNDIYAEAEGLGQPSSSTDAIDGDRVTASKGRAKLGGILVNSSFVKGEWHLVVGCGINILNDLPTTSLAQLYELSHKRNGSIGPVTVPTMETSLARILVAFEEIWDQFVEEKSFAGFLDEYTGRWLHTDQPVTLTTVKPHLPLVIKTLELNSGLLRCVRASSEGGAWGSSSYDGYEDRYSTSMSMSSSADRYVDLQPDGNSFDLMSGLIKQKV</sequence>
<dbReference type="GO" id="GO:0005737">
    <property type="term" value="C:cytoplasm"/>
    <property type="evidence" value="ECO:0007669"/>
    <property type="project" value="TreeGrafter"/>
</dbReference>
<evidence type="ECO:0000256" key="3">
    <source>
        <dbReference type="SAM" id="MobiDB-lite"/>
    </source>
</evidence>
<feature type="region of interest" description="Disordered" evidence="3">
    <location>
        <begin position="1"/>
        <end position="26"/>
    </location>
</feature>
<dbReference type="InterPro" id="IPR004143">
    <property type="entry name" value="BPL_LPL_catalytic"/>
</dbReference>
<dbReference type="InterPro" id="IPR004408">
    <property type="entry name" value="Biotin_CoA_COase_ligase"/>
</dbReference>
<dbReference type="GO" id="GO:0004077">
    <property type="term" value="F:biotin--[biotin carboxyl-carrier protein] ligase activity"/>
    <property type="evidence" value="ECO:0007669"/>
    <property type="project" value="InterPro"/>
</dbReference>
<name>A0A8K0JQK6_9TREE</name>
<dbReference type="SUPFAM" id="SSF55681">
    <property type="entry name" value="Class II aaRS and biotin synthetases"/>
    <property type="match status" value="1"/>
</dbReference>
<keyword evidence="2" id="KW-0436">Ligase</keyword>
<comment type="caution">
    <text evidence="5">The sequence shown here is derived from an EMBL/GenBank/DDBJ whole genome shotgun (WGS) entry which is preliminary data.</text>
</comment>
<dbReference type="Gene3D" id="3.30.930.10">
    <property type="entry name" value="Bira Bifunctional Protein, Domain 2"/>
    <property type="match status" value="1"/>
</dbReference>
<dbReference type="PANTHER" id="PTHR12835:SF5">
    <property type="entry name" value="BIOTIN--PROTEIN LIGASE"/>
    <property type="match status" value="1"/>
</dbReference>